<dbReference type="AlphaFoldDB" id="A0A7Y9KQQ8"/>
<keyword evidence="2" id="KW-0503">Monooxygenase</keyword>
<dbReference type="Pfam" id="PF00067">
    <property type="entry name" value="p450"/>
    <property type="match status" value="1"/>
</dbReference>
<dbReference type="GO" id="GO:0005506">
    <property type="term" value="F:iron ion binding"/>
    <property type="evidence" value="ECO:0007669"/>
    <property type="project" value="InterPro"/>
</dbReference>
<dbReference type="InterPro" id="IPR017972">
    <property type="entry name" value="Cyt_P450_CS"/>
</dbReference>
<dbReference type="Gene3D" id="1.10.630.10">
    <property type="entry name" value="Cytochrome P450"/>
    <property type="match status" value="1"/>
</dbReference>
<evidence type="ECO:0000313" key="4">
    <source>
        <dbReference type="Proteomes" id="UP000549911"/>
    </source>
</evidence>
<dbReference type="GO" id="GO:0016705">
    <property type="term" value="F:oxidoreductase activity, acting on paired donors, with incorporation or reduction of molecular oxygen"/>
    <property type="evidence" value="ECO:0007669"/>
    <property type="project" value="InterPro"/>
</dbReference>
<dbReference type="InterPro" id="IPR001128">
    <property type="entry name" value="Cyt_P450"/>
</dbReference>
<name>A0A7Y9KQQ8_9ACTN</name>
<dbReference type="RefSeq" id="WP_179618451.1">
    <property type="nucleotide sequence ID" value="NZ_JACCBW010000001.1"/>
</dbReference>
<keyword evidence="4" id="KW-1185">Reference proteome</keyword>
<dbReference type="GO" id="GO:0004497">
    <property type="term" value="F:monooxygenase activity"/>
    <property type="evidence" value="ECO:0007669"/>
    <property type="project" value="UniProtKB-KW"/>
</dbReference>
<dbReference type="PRINTS" id="PR00385">
    <property type="entry name" value="P450"/>
</dbReference>
<keyword evidence="2" id="KW-0408">Iron</keyword>
<reference evidence="3 4" key="2">
    <citation type="submission" date="2020-08" db="EMBL/GenBank/DDBJ databases">
        <title>The Agave Microbiome: Exploring the role of microbial communities in plant adaptations to desert environments.</title>
        <authorList>
            <person name="Partida-Martinez L.P."/>
        </authorList>
    </citation>
    <scope>NUCLEOTIDE SEQUENCE [LARGE SCALE GENOMIC DNA]</scope>
    <source>
        <strain evidence="3 4">AT2.17</strain>
    </source>
</reference>
<dbReference type="SUPFAM" id="SSF48264">
    <property type="entry name" value="Cytochrome P450"/>
    <property type="match status" value="1"/>
</dbReference>
<evidence type="ECO:0000256" key="1">
    <source>
        <dbReference type="ARBA" id="ARBA00010617"/>
    </source>
</evidence>
<dbReference type="GO" id="GO:0020037">
    <property type="term" value="F:heme binding"/>
    <property type="evidence" value="ECO:0007669"/>
    <property type="project" value="InterPro"/>
</dbReference>
<proteinExistence type="inferred from homology"/>
<dbReference type="PROSITE" id="PS00086">
    <property type="entry name" value="CYTOCHROME_P450"/>
    <property type="match status" value="1"/>
</dbReference>
<evidence type="ECO:0000313" key="3">
    <source>
        <dbReference type="EMBL" id="NYE35845.1"/>
    </source>
</evidence>
<dbReference type="InterPro" id="IPR002397">
    <property type="entry name" value="Cyt_P450_B"/>
</dbReference>
<gene>
    <name evidence="3" type="ORF">F4692_000949</name>
</gene>
<dbReference type="Proteomes" id="UP000549911">
    <property type="component" value="Unassembled WGS sequence"/>
</dbReference>
<dbReference type="PANTHER" id="PTHR46696:SF1">
    <property type="entry name" value="CYTOCHROME P450 YJIB-RELATED"/>
    <property type="match status" value="1"/>
</dbReference>
<comment type="similarity">
    <text evidence="1 2">Belongs to the cytochrome P450 family.</text>
</comment>
<organism evidence="3 4">
    <name type="scientific">Nocardioides cavernae</name>
    <dbReference type="NCBI Taxonomy" id="1921566"/>
    <lineage>
        <taxon>Bacteria</taxon>
        <taxon>Bacillati</taxon>
        <taxon>Actinomycetota</taxon>
        <taxon>Actinomycetes</taxon>
        <taxon>Propionibacteriales</taxon>
        <taxon>Nocardioidaceae</taxon>
        <taxon>Nocardioides</taxon>
    </lineage>
</organism>
<protein>
    <submittedName>
        <fullName evidence="3">Cytochrome P450</fullName>
    </submittedName>
</protein>
<dbReference type="PRINTS" id="PR00359">
    <property type="entry name" value="BP450"/>
</dbReference>
<accession>A0A7Y9KQQ8</accession>
<dbReference type="PANTHER" id="PTHR46696">
    <property type="entry name" value="P450, PUTATIVE (EUROFUNG)-RELATED"/>
    <property type="match status" value="1"/>
</dbReference>
<sequence length="453" mass="49200">MRDSDTDVSGSEPVTCPFPQLAAMSRVEQPALRNRSAAYREARDQGAVQWVPEFDAFFVLGRAEVVEVTSRPDIFSSCIARGRGAMAVEDQVRQQVIDLPEMADLVEQGYGKDAHVRAGLVADPPQHTRQRSLVAPAFRPARIRAMEEDIREVAGQLLGPVVARAAAGEEVELVEAWCKPFPLQVLARVLGVPADMVDDYARWSEGLLKPVGRLSVDDDELAEMVEARLQFDRFFSEMLLERRAHPQDDFLSDFVAGASEEGLQPLTLDEMLGILEQSVIAGHETTTKLMASAMVWLAELPGMLDRLSGDVRLIDAFVDEVLRLDAPSQYGTRQAMRDVELGGVRIPAGSAVITSWGAGNRDAAAFPDPDTFEAGRANRATHLGFGHGIHYCAGHALGRTEMRIGLSILAERVSAVELAVEGGRDGLTYAPSSMLHGPAAVPARLVVRESLVG</sequence>
<reference evidence="3 4" key="1">
    <citation type="submission" date="2020-07" db="EMBL/GenBank/DDBJ databases">
        <authorList>
            <person name="Partida-Martinez L."/>
            <person name="Huntemann M."/>
            <person name="Clum A."/>
            <person name="Wang J."/>
            <person name="Palaniappan K."/>
            <person name="Ritter S."/>
            <person name="Chen I.-M."/>
            <person name="Stamatis D."/>
            <person name="Reddy T."/>
            <person name="O'Malley R."/>
            <person name="Daum C."/>
            <person name="Shapiro N."/>
            <person name="Ivanova N."/>
            <person name="Kyrpides N."/>
            <person name="Woyke T."/>
        </authorList>
    </citation>
    <scope>NUCLEOTIDE SEQUENCE [LARGE SCALE GENOMIC DNA]</scope>
    <source>
        <strain evidence="3 4">AT2.17</strain>
    </source>
</reference>
<keyword evidence="2" id="KW-0560">Oxidoreductase</keyword>
<keyword evidence="2" id="KW-0349">Heme</keyword>
<keyword evidence="2" id="KW-0479">Metal-binding</keyword>
<evidence type="ECO:0000256" key="2">
    <source>
        <dbReference type="RuleBase" id="RU000461"/>
    </source>
</evidence>
<dbReference type="EMBL" id="JACCBW010000001">
    <property type="protein sequence ID" value="NYE35845.1"/>
    <property type="molecule type" value="Genomic_DNA"/>
</dbReference>
<dbReference type="InterPro" id="IPR036396">
    <property type="entry name" value="Cyt_P450_sf"/>
</dbReference>
<comment type="caution">
    <text evidence="3">The sequence shown here is derived from an EMBL/GenBank/DDBJ whole genome shotgun (WGS) entry which is preliminary data.</text>
</comment>